<evidence type="ECO:0000313" key="1">
    <source>
        <dbReference type="EMBL" id="MBE9078355.1"/>
    </source>
</evidence>
<protein>
    <submittedName>
        <fullName evidence="1">Uncharacterized protein</fullName>
    </submittedName>
</protein>
<dbReference type="EMBL" id="JADEXG010000031">
    <property type="protein sequence ID" value="MBE9078355.1"/>
    <property type="molecule type" value="Genomic_DNA"/>
</dbReference>
<dbReference type="Proteomes" id="UP000636505">
    <property type="component" value="Unassembled WGS sequence"/>
</dbReference>
<proteinExistence type="predicted"/>
<gene>
    <name evidence="1" type="ORF">IQ241_13805</name>
</gene>
<name>A0A8J7A945_9CYAN</name>
<sequence length="181" mass="21052">MFTDEDKLVVRAFYSDLFDQLNEQMFSVLDVHEFLSDRSVGHLKLGDEQGYLLPAYDFEDYIELKRINPETVPQTIIDAFERHIWYSQHNLSDINVFKYDVGEQETFAIYIAGYVDDGWDNGCHLLEVYDGSGELVGATTSGRDWKENPLDHQDYFHIPPAYGAQVQPIWLQQYIREIDAS</sequence>
<accession>A0A8J7A945</accession>
<reference evidence="1" key="1">
    <citation type="submission" date="2020-10" db="EMBL/GenBank/DDBJ databases">
        <authorList>
            <person name="Castelo-Branco R."/>
            <person name="Eusebio N."/>
            <person name="Adriana R."/>
            <person name="Vieira A."/>
            <person name="Brugerolle De Fraissinette N."/>
            <person name="Rezende De Castro R."/>
            <person name="Schneider M.P."/>
            <person name="Vasconcelos V."/>
            <person name="Leao P.N."/>
        </authorList>
    </citation>
    <scope>NUCLEOTIDE SEQUENCE</scope>
    <source>
        <strain evidence="1">LEGE 07310</strain>
    </source>
</reference>
<dbReference type="AlphaFoldDB" id="A0A8J7A945"/>
<dbReference type="RefSeq" id="WP_193908125.1">
    <property type="nucleotide sequence ID" value="NZ_JADEXG010000031.1"/>
</dbReference>
<comment type="caution">
    <text evidence="1">The sequence shown here is derived from an EMBL/GenBank/DDBJ whole genome shotgun (WGS) entry which is preliminary data.</text>
</comment>
<keyword evidence="2" id="KW-1185">Reference proteome</keyword>
<evidence type="ECO:0000313" key="2">
    <source>
        <dbReference type="Proteomes" id="UP000636505"/>
    </source>
</evidence>
<organism evidence="1 2">
    <name type="scientific">Vasconcelosia minhoensis LEGE 07310</name>
    <dbReference type="NCBI Taxonomy" id="915328"/>
    <lineage>
        <taxon>Bacteria</taxon>
        <taxon>Bacillati</taxon>
        <taxon>Cyanobacteriota</taxon>
        <taxon>Cyanophyceae</taxon>
        <taxon>Nodosilineales</taxon>
        <taxon>Cymatolegaceae</taxon>
        <taxon>Vasconcelosia</taxon>
        <taxon>Vasconcelosia minhoensis</taxon>
    </lineage>
</organism>